<feature type="region of interest" description="Disordered" evidence="1">
    <location>
        <begin position="1"/>
        <end position="98"/>
    </location>
</feature>
<dbReference type="AlphaFoldDB" id="A0AAN6X7P9"/>
<organism evidence="2 3">
    <name type="scientific">Triangularia verruculosa</name>
    <dbReference type="NCBI Taxonomy" id="2587418"/>
    <lineage>
        <taxon>Eukaryota</taxon>
        <taxon>Fungi</taxon>
        <taxon>Dikarya</taxon>
        <taxon>Ascomycota</taxon>
        <taxon>Pezizomycotina</taxon>
        <taxon>Sordariomycetes</taxon>
        <taxon>Sordariomycetidae</taxon>
        <taxon>Sordariales</taxon>
        <taxon>Podosporaceae</taxon>
        <taxon>Triangularia</taxon>
    </lineage>
</organism>
<dbReference type="Proteomes" id="UP001303160">
    <property type="component" value="Unassembled WGS sequence"/>
</dbReference>
<comment type="caution">
    <text evidence="2">The sequence shown here is derived from an EMBL/GenBank/DDBJ whole genome shotgun (WGS) entry which is preliminary data.</text>
</comment>
<feature type="compositionally biased region" description="Pro residues" evidence="1">
    <location>
        <begin position="50"/>
        <end position="64"/>
    </location>
</feature>
<evidence type="ECO:0000256" key="1">
    <source>
        <dbReference type="SAM" id="MobiDB-lite"/>
    </source>
</evidence>
<proteinExistence type="predicted"/>
<dbReference type="EMBL" id="MU864014">
    <property type="protein sequence ID" value="KAK4195389.1"/>
    <property type="molecule type" value="Genomic_DNA"/>
</dbReference>
<gene>
    <name evidence="2" type="ORF">QBC40DRAFT_21372</name>
</gene>
<accession>A0AAN6X7P9</accession>
<sequence length="246" mass="27635">MATMIEHDIPSYTRSAFDSLSPEDFETASIRSAAPSYTSDAPSYHTLNPHPDPSPPYSPPPPSSAPRSSNLPPLLPPPSSSSPVRGLPPVPTGPIPSPSLSLSSFRIPSWSSSNPQARHYHNVALRRASSSNSSTSSHQETLRRVMLERIEEEEARRRIRPLEDPYLVGEEAAQRARQERLARENGDDVLIRENRRWDWFLRQMREREEREERIRRLGSDRSEGHGRGFGIIGRGGRLAFRVGGRS</sequence>
<keyword evidence="3" id="KW-1185">Reference proteome</keyword>
<protein>
    <submittedName>
        <fullName evidence="2">Uncharacterized protein</fullName>
    </submittedName>
</protein>
<evidence type="ECO:0000313" key="2">
    <source>
        <dbReference type="EMBL" id="KAK4195389.1"/>
    </source>
</evidence>
<evidence type="ECO:0000313" key="3">
    <source>
        <dbReference type="Proteomes" id="UP001303160"/>
    </source>
</evidence>
<name>A0AAN6X7P9_9PEZI</name>
<feature type="compositionally biased region" description="Pro residues" evidence="1">
    <location>
        <begin position="73"/>
        <end position="97"/>
    </location>
</feature>
<reference evidence="2" key="1">
    <citation type="journal article" date="2023" name="Mol. Phylogenet. Evol.">
        <title>Genome-scale phylogeny and comparative genomics of the fungal order Sordariales.</title>
        <authorList>
            <person name="Hensen N."/>
            <person name="Bonometti L."/>
            <person name="Westerberg I."/>
            <person name="Brannstrom I.O."/>
            <person name="Guillou S."/>
            <person name="Cros-Aarteil S."/>
            <person name="Calhoun S."/>
            <person name="Haridas S."/>
            <person name="Kuo A."/>
            <person name="Mondo S."/>
            <person name="Pangilinan J."/>
            <person name="Riley R."/>
            <person name="LaButti K."/>
            <person name="Andreopoulos B."/>
            <person name="Lipzen A."/>
            <person name="Chen C."/>
            <person name="Yan M."/>
            <person name="Daum C."/>
            <person name="Ng V."/>
            <person name="Clum A."/>
            <person name="Steindorff A."/>
            <person name="Ohm R.A."/>
            <person name="Martin F."/>
            <person name="Silar P."/>
            <person name="Natvig D.O."/>
            <person name="Lalanne C."/>
            <person name="Gautier V."/>
            <person name="Ament-Velasquez S.L."/>
            <person name="Kruys A."/>
            <person name="Hutchinson M.I."/>
            <person name="Powell A.J."/>
            <person name="Barry K."/>
            <person name="Miller A.N."/>
            <person name="Grigoriev I.V."/>
            <person name="Debuchy R."/>
            <person name="Gladieux P."/>
            <person name="Hiltunen Thoren M."/>
            <person name="Johannesson H."/>
        </authorList>
    </citation>
    <scope>NUCLEOTIDE SEQUENCE</scope>
    <source>
        <strain evidence="2">CBS 315.58</strain>
    </source>
</reference>
<reference evidence="2" key="2">
    <citation type="submission" date="2023-05" db="EMBL/GenBank/DDBJ databases">
        <authorList>
            <consortium name="Lawrence Berkeley National Laboratory"/>
            <person name="Steindorff A."/>
            <person name="Hensen N."/>
            <person name="Bonometti L."/>
            <person name="Westerberg I."/>
            <person name="Brannstrom I.O."/>
            <person name="Guillou S."/>
            <person name="Cros-Aarteil S."/>
            <person name="Calhoun S."/>
            <person name="Haridas S."/>
            <person name="Kuo A."/>
            <person name="Mondo S."/>
            <person name="Pangilinan J."/>
            <person name="Riley R."/>
            <person name="Labutti K."/>
            <person name="Andreopoulos B."/>
            <person name="Lipzen A."/>
            <person name="Chen C."/>
            <person name="Yanf M."/>
            <person name="Daum C."/>
            <person name="Ng V."/>
            <person name="Clum A."/>
            <person name="Ohm R."/>
            <person name="Martin F."/>
            <person name="Silar P."/>
            <person name="Natvig D."/>
            <person name="Lalanne C."/>
            <person name="Gautier V."/>
            <person name="Ament-Velasquez S.L."/>
            <person name="Kruys A."/>
            <person name="Hutchinson M.I."/>
            <person name="Powell A.J."/>
            <person name="Barry K."/>
            <person name="Miller A.N."/>
            <person name="Grigoriev I.V."/>
            <person name="Debuchy R."/>
            <person name="Gladieux P."/>
            <person name="Thoren M.H."/>
            <person name="Johannesson H."/>
        </authorList>
    </citation>
    <scope>NUCLEOTIDE SEQUENCE</scope>
    <source>
        <strain evidence="2">CBS 315.58</strain>
    </source>
</reference>